<organism evidence="1 2">
    <name type="scientific">Phaeosphaeria nodorum (strain SN15 / ATCC MYA-4574 / FGSC 10173)</name>
    <name type="common">Glume blotch fungus</name>
    <name type="synonym">Parastagonospora nodorum</name>
    <dbReference type="NCBI Taxonomy" id="321614"/>
    <lineage>
        <taxon>Eukaryota</taxon>
        <taxon>Fungi</taxon>
        <taxon>Dikarya</taxon>
        <taxon>Ascomycota</taxon>
        <taxon>Pezizomycotina</taxon>
        <taxon>Dothideomycetes</taxon>
        <taxon>Pleosporomycetidae</taxon>
        <taxon>Pleosporales</taxon>
        <taxon>Pleosporineae</taxon>
        <taxon>Phaeosphaeriaceae</taxon>
        <taxon>Parastagonospora</taxon>
    </lineage>
</organism>
<keyword evidence="2" id="KW-1185">Reference proteome</keyword>
<gene>
    <name evidence="1" type="ORF">JI435_401490</name>
</gene>
<evidence type="ECO:0000313" key="1">
    <source>
        <dbReference type="EMBL" id="QRC91648.1"/>
    </source>
</evidence>
<dbReference type="VEuPathDB" id="FungiDB:JI435_401490"/>
<accession>A0A7U2HUY3</accession>
<name>A0A7U2HUY3_PHANO</name>
<dbReference type="AlphaFoldDB" id="A0A7U2HUY3"/>
<proteinExistence type="predicted"/>
<protein>
    <submittedName>
        <fullName evidence="1">Uncharacterized protein</fullName>
    </submittedName>
</protein>
<reference evidence="2" key="1">
    <citation type="journal article" date="2021" name="BMC Genomics">
        <title>Chromosome-level genome assembly and manually-curated proteome of model necrotroph Parastagonospora nodorum Sn15 reveals a genome-wide trove of candidate effector homologs, and redundancy of virulence-related functions within an accessory chromosome.</title>
        <authorList>
            <person name="Bertazzoni S."/>
            <person name="Jones D.A.B."/>
            <person name="Phan H.T."/>
            <person name="Tan K.-C."/>
            <person name="Hane J.K."/>
        </authorList>
    </citation>
    <scope>NUCLEOTIDE SEQUENCE [LARGE SCALE GENOMIC DNA]</scope>
    <source>
        <strain evidence="2">SN15 / ATCC MYA-4574 / FGSC 10173)</strain>
    </source>
</reference>
<sequence length="83" mass="9197">MSRVDAIDSFVKARPGSTASGENLWGFWGEEGIEKGEDGIQTTFVIHTTLESSIPHISMHRQITIQFQAVLKPMQRFNGATCC</sequence>
<dbReference type="Proteomes" id="UP000663193">
    <property type="component" value="Chromosome 2"/>
</dbReference>
<evidence type="ECO:0000313" key="2">
    <source>
        <dbReference type="Proteomes" id="UP000663193"/>
    </source>
</evidence>
<dbReference type="EMBL" id="CP069024">
    <property type="protein sequence ID" value="QRC91648.1"/>
    <property type="molecule type" value="Genomic_DNA"/>
</dbReference>